<organism evidence="3 4">
    <name type="scientific">Nocardia cyriacigeorgica</name>
    <dbReference type="NCBI Taxonomy" id="135487"/>
    <lineage>
        <taxon>Bacteria</taxon>
        <taxon>Bacillati</taxon>
        <taxon>Actinomycetota</taxon>
        <taxon>Actinomycetes</taxon>
        <taxon>Mycobacteriales</taxon>
        <taxon>Nocardiaceae</taxon>
        <taxon>Nocardia</taxon>
    </lineage>
</organism>
<dbReference type="PANTHER" id="PTHR33744:SF1">
    <property type="entry name" value="DNA-BINDING TRANSCRIPTIONAL ACTIVATOR ADER"/>
    <property type="match status" value="1"/>
</dbReference>
<dbReference type="Gene3D" id="1.10.10.2840">
    <property type="entry name" value="PucR C-terminal helix-turn-helix domain"/>
    <property type="match status" value="1"/>
</dbReference>
<evidence type="ECO:0000256" key="1">
    <source>
        <dbReference type="SAM" id="MobiDB-lite"/>
    </source>
</evidence>
<dbReference type="AlphaFoldDB" id="A0A4U8W599"/>
<accession>A0A4U8W599</accession>
<dbReference type="Proteomes" id="UP000290439">
    <property type="component" value="Chromosome"/>
</dbReference>
<protein>
    <submittedName>
        <fullName evidence="3">Carbohydrate diacid transcriptional activator CdaR</fullName>
    </submittedName>
</protein>
<reference evidence="3 4" key="1">
    <citation type="submission" date="2019-02" db="EMBL/GenBank/DDBJ databases">
        <authorList>
            <consortium name="Pathogen Informatics"/>
        </authorList>
    </citation>
    <scope>NUCLEOTIDE SEQUENCE [LARGE SCALE GENOMIC DNA]</scope>
    <source>
        <strain evidence="3 4">3012STDY6756504</strain>
    </source>
</reference>
<dbReference type="PANTHER" id="PTHR33744">
    <property type="entry name" value="CARBOHYDRATE DIACID REGULATOR"/>
    <property type="match status" value="1"/>
</dbReference>
<gene>
    <name evidence="3" type="ORF">NCTC10797_05074</name>
</gene>
<sequence>MDVTVGGTEFGLVNNSIQHPTASAGERSMNASAEPARPSRFPAAATREPGNNIEAADPAELGAEVTRACMDLAVGGYRGEDLATRISELELTARQWARLGLGLDRLQQAVYAGFRLGFDTGSAPQPTSDEGMESTRRQIDLLESVHIRLTRAYNQLLPAPANSHHAAARNVAVALLRGELAGPLARHCGILISARYHVIAVGMPAPAHRHAPGPPPPIASGIEAVLAERCGPHALSIFGAEGGTLLIPHELLEDAELGELVRALADTIRRPLIAVTVAAEPSGIPEAGRQAHDFLDTASAMRIEPGLYRMSDLGLHFQLSRPGPARDVLHALLEPLDDHPELLQTLATHLANDMNRQRTASKLHVHANTVDYRLKRIHQMTGCDPSTVAGLWRLRSALVVRRYTDRGTAMAVSGNALG</sequence>
<dbReference type="EMBL" id="LR215973">
    <property type="protein sequence ID" value="VFB01257.1"/>
    <property type="molecule type" value="Genomic_DNA"/>
</dbReference>
<proteinExistence type="predicted"/>
<dbReference type="InterPro" id="IPR051448">
    <property type="entry name" value="CdaR-like_regulators"/>
</dbReference>
<dbReference type="Pfam" id="PF13556">
    <property type="entry name" value="HTH_30"/>
    <property type="match status" value="1"/>
</dbReference>
<feature type="domain" description="PucR C-terminal helix-turn-helix" evidence="2">
    <location>
        <begin position="342"/>
        <end position="399"/>
    </location>
</feature>
<evidence type="ECO:0000313" key="4">
    <source>
        <dbReference type="Proteomes" id="UP000290439"/>
    </source>
</evidence>
<evidence type="ECO:0000313" key="3">
    <source>
        <dbReference type="EMBL" id="VFB01257.1"/>
    </source>
</evidence>
<name>A0A4U8W599_9NOCA</name>
<feature type="region of interest" description="Disordered" evidence="1">
    <location>
        <begin position="14"/>
        <end position="54"/>
    </location>
</feature>
<evidence type="ECO:0000259" key="2">
    <source>
        <dbReference type="Pfam" id="PF13556"/>
    </source>
</evidence>
<dbReference type="InterPro" id="IPR025736">
    <property type="entry name" value="PucR_C-HTH_dom"/>
</dbReference>
<dbReference type="InterPro" id="IPR042070">
    <property type="entry name" value="PucR_C-HTH_sf"/>
</dbReference>